<dbReference type="RefSeq" id="WP_210028047.1">
    <property type="nucleotide sequence ID" value="NZ_JAGINU010000001.1"/>
</dbReference>
<accession>A0ABS4VVC1</accession>
<dbReference type="InterPro" id="IPR025159">
    <property type="entry name" value="AbiEi_N"/>
</dbReference>
<keyword evidence="3" id="KW-0378">Hydrolase</keyword>
<reference evidence="3 4" key="1">
    <citation type="submission" date="2021-03" db="EMBL/GenBank/DDBJ databases">
        <title>Sequencing the genomes of 1000 actinobacteria strains.</title>
        <authorList>
            <person name="Klenk H.-P."/>
        </authorList>
    </citation>
    <scope>NUCLEOTIDE SEQUENCE [LARGE SCALE GENOMIC DNA]</scope>
    <source>
        <strain evidence="3 4">DSM 45256</strain>
    </source>
</reference>
<dbReference type="Pfam" id="PF13338">
    <property type="entry name" value="AbiEi_4"/>
    <property type="match status" value="1"/>
</dbReference>
<feature type="domain" description="AbiEi antitoxin N-terminal" evidence="1">
    <location>
        <begin position="15"/>
        <end position="57"/>
    </location>
</feature>
<evidence type="ECO:0000313" key="4">
    <source>
        <dbReference type="Proteomes" id="UP001519295"/>
    </source>
</evidence>
<dbReference type="InterPro" id="IPR049468">
    <property type="entry name" value="Restrct_endonuc-II-like_dom"/>
</dbReference>
<evidence type="ECO:0000259" key="2">
    <source>
        <dbReference type="Pfam" id="PF18741"/>
    </source>
</evidence>
<keyword evidence="3" id="KW-0540">Nuclease</keyword>
<dbReference type="EMBL" id="JAGINU010000001">
    <property type="protein sequence ID" value="MBP2367861.1"/>
    <property type="molecule type" value="Genomic_DNA"/>
</dbReference>
<gene>
    <name evidence="3" type="ORF">JOF36_003557</name>
</gene>
<organism evidence="3 4">
    <name type="scientific">Pseudonocardia parietis</name>
    <dbReference type="NCBI Taxonomy" id="570936"/>
    <lineage>
        <taxon>Bacteria</taxon>
        <taxon>Bacillati</taxon>
        <taxon>Actinomycetota</taxon>
        <taxon>Actinomycetes</taxon>
        <taxon>Pseudonocardiales</taxon>
        <taxon>Pseudonocardiaceae</taxon>
        <taxon>Pseudonocardia</taxon>
    </lineage>
</organism>
<name>A0ABS4VVC1_9PSEU</name>
<dbReference type="SUPFAM" id="SSF52980">
    <property type="entry name" value="Restriction endonuclease-like"/>
    <property type="match status" value="1"/>
</dbReference>
<keyword evidence="4" id="KW-1185">Reference proteome</keyword>
<dbReference type="Gene3D" id="3.40.960.10">
    <property type="entry name" value="VSR Endonuclease"/>
    <property type="match status" value="1"/>
</dbReference>
<dbReference type="GO" id="GO:0004519">
    <property type="term" value="F:endonuclease activity"/>
    <property type="evidence" value="ECO:0007669"/>
    <property type="project" value="UniProtKB-KW"/>
</dbReference>
<dbReference type="Proteomes" id="UP001519295">
    <property type="component" value="Unassembled WGS sequence"/>
</dbReference>
<feature type="domain" description="Restriction endonuclease type II-like" evidence="2">
    <location>
        <begin position="206"/>
        <end position="297"/>
    </location>
</feature>
<protein>
    <submittedName>
        <fullName evidence="3">Very-short-patch-repair endonuclease</fullName>
    </submittedName>
</protein>
<keyword evidence="3" id="KW-0255">Endonuclease</keyword>
<evidence type="ECO:0000313" key="3">
    <source>
        <dbReference type="EMBL" id="MBP2367861.1"/>
    </source>
</evidence>
<comment type="caution">
    <text evidence="3">The sequence shown here is derived from an EMBL/GenBank/DDBJ whole genome shotgun (WGS) entry which is preliminary data.</text>
</comment>
<dbReference type="Pfam" id="PF18741">
    <property type="entry name" value="MTES_1575"/>
    <property type="match status" value="1"/>
</dbReference>
<evidence type="ECO:0000259" key="1">
    <source>
        <dbReference type="Pfam" id="PF13338"/>
    </source>
</evidence>
<proteinExistence type="predicted"/>
<dbReference type="InterPro" id="IPR011335">
    <property type="entry name" value="Restrct_endonuc-II-like"/>
</dbReference>
<sequence>MELDRGAPAQGPGMELDRVLREQDGVVTVAQAVACGVSARTVRRWVAAGRWSAPFPGVLLAGGHRYGFAARCRASWLWAGPSSLVSGPAAAWWHRMLDTPPSAVGITVPRAVVRRPRPGVRVRRRDVALVDRSAARGIALTARPLTALETAIAIEDGSAFLDRALQRWITFEELHAAWCRMSGATGATAARTLLVAAGDRAASQAERRLCRLLRDAGITGWVRGYELGPYELDIAFPEQRVAIEFDGWAWHSDAERFRRDRRKGNDLVTAGWTLLRVTWHELDTAPARVVAQVRHALLRVG</sequence>